<sequence length="467" mass="52039">MIISSDCIEGKIPPNIEGTVFGNGVGRQRYGEHVYGHWFEGDGHVTSFCYKEGKVRVRNKFVDQRRYKENAAANKIVSRGPWTNVNGGVFGNAFRLSKTNPSNTSVIHHGGKLFALCEAGAPVEMGDDLSTIGERTFGDLVGSDGKACTFSAHYKIDPATGTVFNHGMVYGKDSSMSLFSWNKNLEMQKITTVPLEPNTIQFVHDSCFSKKYSTFFFDSFKADKKGLLSVLLGYKPLGYAFEEHIGEGTRVVVLNRENGTIVADMKIEDTHTYHFVTGVDRIGDDGEELLDVYFFRYMDRTGLEEFLRSVYTRTLPDAASATLWKYTFDVTHKKLISTEQPFPNALPGEFPVINGEHEGKEFPVVYAVAVKKGSGFFSALQRIDAKTGEVKLHDFGAKKYPGEPVLLEHDGSTFIQVLIFNADTNASEIHIIDDRDFSGHATAIIKLPIHVPPQFHTYYAAHHVVDM</sequence>
<keyword evidence="3" id="KW-0560">Oxidoreductase</keyword>
<dbReference type="PANTHER" id="PTHR10543:SF89">
    <property type="entry name" value="CAROTENOID 9,10(9',10')-CLEAVAGE DIOXYGENASE 1"/>
    <property type="match status" value="1"/>
</dbReference>
<dbReference type="GO" id="GO:0010436">
    <property type="term" value="F:carotenoid dioxygenase activity"/>
    <property type="evidence" value="ECO:0007669"/>
    <property type="project" value="TreeGrafter"/>
</dbReference>
<dbReference type="InterPro" id="IPR004294">
    <property type="entry name" value="Carotenoid_Oase"/>
</dbReference>
<evidence type="ECO:0000256" key="1">
    <source>
        <dbReference type="ARBA" id="ARBA00006787"/>
    </source>
</evidence>
<keyword evidence="4 5" id="KW-0408">Iron</keyword>
<name>A0A7S3CYC5_9EUKA</name>
<protein>
    <recommendedName>
        <fullName evidence="7">Dioxygenase</fullName>
    </recommendedName>
</protein>
<accession>A0A7S3CYC5</accession>
<dbReference type="GO" id="GO:0046872">
    <property type="term" value="F:metal ion binding"/>
    <property type="evidence" value="ECO:0007669"/>
    <property type="project" value="UniProtKB-KW"/>
</dbReference>
<proteinExistence type="inferred from homology"/>
<dbReference type="AlphaFoldDB" id="A0A7S3CYC5"/>
<feature type="binding site" evidence="5">
    <location>
        <position position="456"/>
    </location>
    <ligand>
        <name>Fe cation</name>
        <dbReference type="ChEBI" id="CHEBI:24875"/>
        <note>catalytic</note>
    </ligand>
</feature>
<comment type="cofactor">
    <cofactor evidence="5">
        <name>Fe(2+)</name>
        <dbReference type="ChEBI" id="CHEBI:29033"/>
    </cofactor>
    <text evidence="5">Binds 1 Fe(2+) ion per subunit.</text>
</comment>
<evidence type="ECO:0000313" key="6">
    <source>
        <dbReference type="EMBL" id="CAE0240914.1"/>
    </source>
</evidence>
<dbReference type="EMBL" id="HBIB01005133">
    <property type="protein sequence ID" value="CAE0240914.1"/>
    <property type="molecule type" value="Transcribed_RNA"/>
</dbReference>
<feature type="binding site" evidence="5">
    <location>
        <position position="274"/>
    </location>
    <ligand>
        <name>Fe cation</name>
        <dbReference type="ChEBI" id="CHEBI:24875"/>
        <note>catalytic</note>
    </ligand>
</feature>
<organism evidence="6">
    <name type="scientific">Palpitomonas bilix</name>
    <dbReference type="NCBI Taxonomy" id="652834"/>
    <lineage>
        <taxon>Eukaryota</taxon>
        <taxon>Eukaryota incertae sedis</taxon>
    </lineage>
</organism>
<evidence type="ECO:0000256" key="4">
    <source>
        <dbReference type="ARBA" id="ARBA00023004"/>
    </source>
</evidence>
<evidence type="ECO:0008006" key="7">
    <source>
        <dbReference type="Google" id="ProtNLM"/>
    </source>
</evidence>
<evidence type="ECO:0000256" key="3">
    <source>
        <dbReference type="ARBA" id="ARBA00023002"/>
    </source>
</evidence>
<comment type="similarity">
    <text evidence="1">Belongs to the carotenoid oxygenase family.</text>
</comment>
<feature type="binding site" evidence="5">
    <location>
        <position position="204"/>
    </location>
    <ligand>
        <name>Fe cation</name>
        <dbReference type="ChEBI" id="CHEBI:24875"/>
        <note>catalytic</note>
    </ligand>
</feature>
<evidence type="ECO:0000256" key="2">
    <source>
        <dbReference type="ARBA" id="ARBA00022723"/>
    </source>
</evidence>
<dbReference type="Pfam" id="PF03055">
    <property type="entry name" value="RPE65"/>
    <property type="match status" value="1"/>
</dbReference>
<dbReference type="PANTHER" id="PTHR10543">
    <property type="entry name" value="BETA-CAROTENE DIOXYGENASE"/>
    <property type="match status" value="1"/>
</dbReference>
<feature type="binding site" evidence="5">
    <location>
        <position position="153"/>
    </location>
    <ligand>
        <name>Fe cation</name>
        <dbReference type="ChEBI" id="CHEBI:24875"/>
        <note>catalytic</note>
    </ligand>
</feature>
<gene>
    <name evidence="6" type="ORF">PBIL07802_LOCUS3075</name>
</gene>
<reference evidence="6" key="1">
    <citation type="submission" date="2021-01" db="EMBL/GenBank/DDBJ databases">
        <authorList>
            <person name="Corre E."/>
            <person name="Pelletier E."/>
            <person name="Niang G."/>
            <person name="Scheremetjew M."/>
            <person name="Finn R."/>
            <person name="Kale V."/>
            <person name="Holt S."/>
            <person name="Cochrane G."/>
            <person name="Meng A."/>
            <person name="Brown T."/>
            <person name="Cohen L."/>
        </authorList>
    </citation>
    <scope>NUCLEOTIDE SEQUENCE</scope>
    <source>
        <strain evidence="6">NIES-2562</strain>
    </source>
</reference>
<dbReference type="GO" id="GO:0016121">
    <property type="term" value="P:carotene catabolic process"/>
    <property type="evidence" value="ECO:0007669"/>
    <property type="project" value="TreeGrafter"/>
</dbReference>
<keyword evidence="2 5" id="KW-0479">Metal-binding</keyword>
<evidence type="ECO:0000256" key="5">
    <source>
        <dbReference type="PIRSR" id="PIRSR604294-1"/>
    </source>
</evidence>